<evidence type="ECO:0000313" key="2">
    <source>
        <dbReference type="EMBL" id="GFJ93302.1"/>
    </source>
</evidence>
<reference evidence="2 3" key="1">
    <citation type="submission" date="2020-03" db="EMBL/GenBank/DDBJ databases">
        <title>Whole genome shotgun sequence of Phytohabitans rumicis NBRC 108638.</title>
        <authorList>
            <person name="Komaki H."/>
            <person name="Tamura T."/>
        </authorList>
    </citation>
    <scope>NUCLEOTIDE SEQUENCE [LARGE SCALE GENOMIC DNA]</scope>
    <source>
        <strain evidence="2 3">NBRC 108638</strain>
    </source>
</reference>
<organism evidence="2 3">
    <name type="scientific">Phytohabitans rumicis</name>
    <dbReference type="NCBI Taxonomy" id="1076125"/>
    <lineage>
        <taxon>Bacteria</taxon>
        <taxon>Bacillati</taxon>
        <taxon>Actinomycetota</taxon>
        <taxon>Actinomycetes</taxon>
        <taxon>Micromonosporales</taxon>
        <taxon>Micromonosporaceae</taxon>
    </lineage>
</organism>
<dbReference type="Proteomes" id="UP000482960">
    <property type="component" value="Unassembled WGS sequence"/>
</dbReference>
<keyword evidence="1" id="KW-0472">Membrane</keyword>
<dbReference type="EMBL" id="BLPG01000001">
    <property type="protein sequence ID" value="GFJ93302.1"/>
    <property type="molecule type" value="Genomic_DNA"/>
</dbReference>
<gene>
    <name evidence="2" type="ORF">Prum_069440</name>
</gene>
<keyword evidence="1" id="KW-1133">Transmembrane helix</keyword>
<keyword evidence="3" id="KW-1185">Reference proteome</keyword>
<accession>A0A6V8L7S1</accession>
<evidence type="ECO:0000313" key="3">
    <source>
        <dbReference type="Proteomes" id="UP000482960"/>
    </source>
</evidence>
<evidence type="ECO:0000256" key="1">
    <source>
        <dbReference type="SAM" id="Phobius"/>
    </source>
</evidence>
<dbReference type="AlphaFoldDB" id="A0A6V8L7S1"/>
<sequence>MCDRRRRAVPDPAAMRLRWRPDDHGAATIQILYIVLIGLMFAAAIIGGGSVLAARSQGYSLAQSAARAGAQQIDLAAYRATGQLRLDPARAAQAALQFLAAAGATGSVDGVTAATITVTVTSRQATPALRTFGHPTVTVTSTASATATPVEPA</sequence>
<protein>
    <submittedName>
        <fullName evidence="2">Uncharacterized protein</fullName>
    </submittedName>
</protein>
<proteinExistence type="predicted"/>
<reference evidence="2 3" key="2">
    <citation type="submission" date="2020-03" db="EMBL/GenBank/DDBJ databases">
        <authorList>
            <person name="Ichikawa N."/>
            <person name="Kimura A."/>
            <person name="Kitahashi Y."/>
            <person name="Uohara A."/>
        </authorList>
    </citation>
    <scope>NUCLEOTIDE SEQUENCE [LARGE SCALE GENOMIC DNA]</scope>
    <source>
        <strain evidence="2 3">NBRC 108638</strain>
    </source>
</reference>
<comment type="caution">
    <text evidence="2">The sequence shown here is derived from an EMBL/GenBank/DDBJ whole genome shotgun (WGS) entry which is preliminary data.</text>
</comment>
<name>A0A6V8L7S1_9ACTN</name>
<keyword evidence="1" id="KW-0812">Transmembrane</keyword>
<feature type="transmembrane region" description="Helical" evidence="1">
    <location>
        <begin position="31"/>
        <end position="54"/>
    </location>
</feature>